<feature type="transmembrane region" description="Helical" evidence="1">
    <location>
        <begin position="157"/>
        <end position="175"/>
    </location>
</feature>
<feature type="transmembrane region" description="Helical" evidence="1">
    <location>
        <begin position="91"/>
        <end position="109"/>
    </location>
</feature>
<comment type="caution">
    <text evidence="2">The sequence shown here is derived from an EMBL/GenBank/DDBJ whole genome shotgun (WGS) entry which is preliminary data.</text>
</comment>
<accession>A0ABW0HE01</accession>
<sequence>MLPNENSRNPALPAGLEGWPLLGALTAILVIAALAAFASAGGSDGIRMAIRLTARTSLALFLFAFTASALFRICQNPWTRWQLRNRRQLGLGFAVSHLLHAIAIVALAVTDPKLFAVLGGSSMLIAGGSAYLVIAAMAATSFDRTAALIGKVAWRRLHLFGAWYIWLSFMVTFGKRAQLDMAYWPFIGALVGAGVLRLIVNRLSFPVLRR</sequence>
<gene>
    <name evidence="2" type="ORF">ACFPPC_19820</name>
</gene>
<keyword evidence="3" id="KW-1185">Reference proteome</keyword>
<feature type="transmembrane region" description="Helical" evidence="1">
    <location>
        <begin position="181"/>
        <end position="200"/>
    </location>
</feature>
<protein>
    <recommendedName>
        <fullName evidence="4">DMSO/TMAO reductase YedYZ heme-binding membrane subunit</fullName>
    </recommendedName>
</protein>
<keyword evidence="1" id="KW-0472">Membrane</keyword>
<proteinExistence type="predicted"/>
<name>A0ABW0HE01_9HYPH</name>
<dbReference type="RefSeq" id="WP_377010488.1">
    <property type="nucleotide sequence ID" value="NZ_JBHSLV010000033.1"/>
</dbReference>
<evidence type="ECO:0008006" key="4">
    <source>
        <dbReference type="Google" id="ProtNLM"/>
    </source>
</evidence>
<dbReference type="EMBL" id="JBHSLV010000033">
    <property type="protein sequence ID" value="MFC5394890.1"/>
    <property type="molecule type" value="Genomic_DNA"/>
</dbReference>
<dbReference type="Proteomes" id="UP001596104">
    <property type="component" value="Unassembled WGS sequence"/>
</dbReference>
<keyword evidence="1" id="KW-1133">Transmembrane helix</keyword>
<organism evidence="2 3">
    <name type="scientific">Bosea vestrisii</name>
    <dbReference type="NCBI Taxonomy" id="151416"/>
    <lineage>
        <taxon>Bacteria</taxon>
        <taxon>Pseudomonadati</taxon>
        <taxon>Pseudomonadota</taxon>
        <taxon>Alphaproteobacteria</taxon>
        <taxon>Hyphomicrobiales</taxon>
        <taxon>Boseaceae</taxon>
        <taxon>Bosea</taxon>
    </lineage>
</organism>
<feature type="transmembrane region" description="Helical" evidence="1">
    <location>
        <begin position="115"/>
        <end position="136"/>
    </location>
</feature>
<evidence type="ECO:0000256" key="1">
    <source>
        <dbReference type="SAM" id="Phobius"/>
    </source>
</evidence>
<evidence type="ECO:0000313" key="3">
    <source>
        <dbReference type="Proteomes" id="UP001596104"/>
    </source>
</evidence>
<keyword evidence="1" id="KW-0812">Transmembrane</keyword>
<reference evidence="3" key="1">
    <citation type="journal article" date="2019" name="Int. J. Syst. Evol. Microbiol.">
        <title>The Global Catalogue of Microorganisms (GCM) 10K type strain sequencing project: providing services to taxonomists for standard genome sequencing and annotation.</title>
        <authorList>
            <consortium name="The Broad Institute Genomics Platform"/>
            <consortium name="The Broad Institute Genome Sequencing Center for Infectious Disease"/>
            <person name="Wu L."/>
            <person name="Ma J."/>
        </authorList>
    </citation>
    <scope>NUCLEOTIDE SEQUENCE [LARGE SCALE GENOMIC DNA]</scope>
    <source>
        <strain evidence="3">CGMCC 1.16326</strain>
    </source>
</reference>
<feature type="transmembrane region" description="Helical" evidence="1">
    <location>
        <begin position="52"/>
        <end position="71"/>
    </location>
</feature>
<feature type="transmembrane region" description="Helical" evidence="1">
    <location>
        <begin position="21"/>
        <end position="40"/>
    </location>
</feature>
<evidence type="ECO:0000313" key="2">
    <source>
        <dbReference type="EMBL" id="MFC5394890.1"/>
    </source>
</evidence>